<dbReference type="InterPro" id="IPR000719">
    <property type="entry name" value="Prot_kinase_dom"/>
</dbReference>
<dbReference type="InterPro" id="IPR045269">
    <property type="entry name" value="Atg1-like"/>
</dbReference>
<evidence type="ECO:0000256" key="2">
    <source>
        <dbReference type="ARBA" id="ARBA00022741"/>
    </source>
</evidence>
<dbReference type="OrthoDB" id="6111975at2"/>
<keyword evidence="2" id="KW-0547">Nucleotide-binding</keyword>
<organism evidence="6 7">
    <name type="scientific">Aquisphaera giovannonii</name>
    <dbReference type="NCBI Taxonomy" id="406548"/>
    <lineage>
        <taxon>Bacteria</taxon>
        <taxon>Pseudomonadati</taxon>
        <taxon>Planctomycetota</taxon>
        <taxon>Planctomycetia</taxon>
        <taxon>Isosphaerales</taxon>
        <taxon>Isosphaeraceae</taxon>
        <taxon>Aquisphaera</taxon>
    </lineage>
</organism>
<dbReference type="GO" id="GO:0005829">
    <property type="term" value="C:cytosol"/>
    <property type="evidence" value="ECO:0007669"/>
    <property type="project" value="TreeGrafter"/>
</dbReference>
<keyword evidence="4" id="KW-0067">ATP-binding</keyword>
<dbReference type="KEGG" id="agv:OJF2_49980"/>
<dbReference type="RefSeq" id="WP_148596122.1">
    <property type="nucleotide sequence ID" value="NZ_CP042997.1"/>
</dbReference>
<evidence type="ECO:0000259" key="5">
    <source>
        <dbReference type="PROSITE" id="PS50011"/>
    </source>
</evidence>
<keyword evidence="7" id="KW-1185">Reference proteome</keyword>
<keyword evidence="1 6" id="KW-0808">Transferase</keyword>
<evidence type="ECO:0000256" key="1">
    <source>
        <dbReference type="ARBA" id="ARBA00022679"/>
    </source>
</evidence>
<dbReference type="InterPro" id="IPR011009">
    <property type="entry name" value="Kinase-like_dom_sf"/>
</dbReference>
<dbReference type="AlphaFoldDB" id="A0A5B9W872"/>
<dbReference type="GO" id="GO:0005776">
    <property type="term" value="C:autophagosome"/>
    <property type="evidence" value="ECO:0007669"/>
    <property type="project" value="TreeGrafter"/>
</dbReference>
<dbReference type="CDD" id="cd14014">
    <property type="entry name" value="STKc_PknB_like"/>
    <property type="match status" value="1"/>
</dbReference>
<dbReference type="SUPFAM" id="SSF56112">
    <property type="entry name" value="Protein kinase-like (PK-like)"/>
    <property type="match status" value="1"/>
</dbReference>
<sequence length="303" mass="33695">MLAKLMEMLTPGSAEAGVYRKRVNIQKRFAILADASSQGSMSKVYKAHDHETGKTVCLKVQLRQKNEAAAARASREEARPPEGAIAVAIVHPHVVRTVEYGETTAGEQYLVMEFIEGYSFQYIHESRLGKTAQKVEWVAQAAEGLAAVHAAGFIHHDVNPRNFLLNRDHAVKVIDFGLAVPNTPAFRGPGNRTGTLQYMAPELIRREPIDERIDIFSLGVVAYELLTGRLPYSATGSSTTMLQRLNVDPIDPVKVKPKLSDELCDALRRLTARRREDRWPSLATLASHLRSIPAKRPRPVEQD</sequence>
<gene>
    <name evidence="6" type="primary">pknB_34</name>
    <name evidence="6" type="ORF">OJF2_49980</name>
</gene>
<dbReference type="Proteomes" id="UP000324233">
    <property type="component" value="Chromosome"/>
</dbReference>
<accession>A0A5B9W872</accession>
<dbReference type="EMBL" id="CP042997">
    <property type="protein sequence ID" value="QEH36434.1"/>
    <property type="molecule type" value="Genomic_DNA"/>
</dbReference>
<feature type="domain" description="Protein kinase" evidence="5">
    <location>
        <begin position="30"/>
        <end position="291"/>
    </location>
</feature>
<dbReference type="Gene3D" id="1.10.510.10">
    <property type="entry name" value="Transferase(Phosphotransferase) domain 1"/>
    <property type="match status" value="1"/>
</dbReference>
<dbReference type="Pfam" id="PF00069">
    <property type="entry name" value="Pkinase"/>
    <property type="match status" value="1"/>
</dbReference>
<dbReference type="PANTHER" id="PTHR24348">
    <property type="entry name" value="SERINE/THREONINE-PROTEIN KINASE UNC-51-RELATED"/>
    <property type="match status" value="1"/>
</dbReference>
<dbReference type="PANTHER" id="PTHR24348:SF22">
    <property type="entry name" value="NON-SPECIFIC SERINE_THREONINE PROTEIN KINASE"/>
    <property type="match status" value="1"/>
</dbReference>
<dbReference type="Gene3D" id="3.30.200.20">
    <property type="entry name" value="Phosphorylase Kinase, domain 1"/>
    <property type="match status" value="1"/>
</dbReference>
<dbReference type="GO" id="GO:0034045">
    <property type="term" value="C:phagophore assembly site membrane"/>
    <property type="evidence" value="ECO:0007669"/>
    <property type="project" value="TreeGrafter"/>
</dbReference>
<dbReference type="GO" id="GO:0004674">
    <property type="term" value="F:protein serine/threonine kinase activity"/>
    <property type="evidence" value="ECO:0007669"/>
    <property type="project" value="UniProtKB-EC"/>
</dbReference>
<name>A0A5B9W872_9BACT</name>
<evidence type="ECO:0000313" key="6">
    <source>
        <dbReference type="EMBL" id="QEH36434.1"/>
    </source>
</evidence>
<dbReference type="PROSITE" id="PS50011">
    <property type="entry name" value="PROTEIN_KINASE_DOM"/>
    <property type="match status" value="1"/>
</dbReference>
<proteinExistence type="predicted"/>
<keyword evidence="3 6" id="KW-0418">Kinase</keyword>
<dbReference type="GO" id="GO:0005524">
    <property type="term" value="F:ATP binding"/>
    <property type="evidence" value="ECO:0007669"/>
    <property type="project" value="UniProtKB-KW"/>
</dbReference>
<evidence type="ECO:0000256" key="4">
    <source>
        <dbReference type="ARBA" id="ARBA00022840"/>
    </source>
</evidence>
<reference evidence="6 7" key="1">
    <citation type="submission" date="2019-08" db="EMBL/GenBank/DDBJ databases">
        <title>Deep-cultivation of Planctomycetes and their phenomic and genomic characterization uncovers novel biology.</title>
        <authorList>
            <person name="Wiegand S."/>
            <person name="Jogler M."/>
            <person name="Boedeker C."/>
            <person name="Pinto D."/>
            <person name="Vollmers J."/>
            <person name="Rivas-Marin E."/>
            <person name="Kohn T."/>
            <person name="Peeters S.H."/>
            <person name="Heuer A."/>
            <person name="Rast P."/>
            <person name="Oberbeckmann S."/>
            <person name="Bunk B."/>
            <person name="Jeske O."/>
            <person name="Meyerdierks A."/>
            <person name="Storesund J.E."/>
            <person name="Kallscheuer N."/>
            <person name="Luecker S."/>
            <person name="Lage O.M."/>
            <person name="Pohl T."/>
            <person name="Merkel B.J."/>
            <person name="Hornburger P."/>
            <person name="Mueller R.-W."/>
            <person name="Bruemmer F."/>
            <person name="Labrenz M."/>
            <person name="Spormann A.M."/>
            <person name="Op den Camp H."/>
            <person name="Overmann J."/>
            <person name="Amann R."/>
            <person name="Jetten M.S.M."/>
            <person name="Mascher T."/>
            <person name="Medema M.H."/>
            <person name="Devos D.P."/>
            <person name="Kaster A.-K."/>
            <person name="Ovreas L."/>
            <person name="Rohde M."/>
            <person name="Galperin M.Y."/>
            <person name="Jogler C."/>
        </authorList>
    </citation>
    <scope>NUCLEOTIDE SEQUENCE [LARGE SCALE GENOMIC DNA]</scope>
    <source>
        <strain evidence="6 7">OJF2</strain>
    </source>
</reference>
<dbReference type="GO" id="GO:0042594">
    <property type="term" value="P:response to starvation"/>
    <property type="evidence" value="ECO:0007669"/>
    <property type="project" value="TreeGrafter"/>
</dbReference>
<evidence type="ECO:0000256" key="3">
    <source>
        <dbReference type="ARBA" id="ARBA00022777"/>
    </source>
</evidence>
<protein>
    <submittedName>
        <fullName evidence="6">Serine/threonine-protein kinase PknB</fullName>
        <ecNumber evidence="6">2.7.11.1</ecNumber>
    </submittedName>
</protein>
<dbReference type="EC" id="2.7.11.1" evidence="6"/>
<evidence type="ECO:0000313" key="7">
    <source>
        <dbReference type="Proteomes" id="UP000324233"/>
    </source>
</evidence>